<name>A0A0B1SYJ5_OESDE</name>
<accession>A0A0B1SYJ5</accession>
<dbReference type="AlphaFoldDB" id="A0A0B1SYJ5"/>
<gene>
    <name evidence="1" type="ORF">OESDEN_09780</name>
</gene>
<dbReference type="InterPro" id="IPR035940">
    <property type="entry name" value="CAP_sf"/>
</dbReference>
<evidence type="ECO:0000313" key="2">
    <source>
        <dbReference type="Proteomes" id="UP000053660"/>
    </source>
</evidence>
<dbReference type="OrthoDB" id="5845647at2759"/>
<dbReference type="Proteomes" id="UP000053660">
    <property type="component" value="Unassembled WGS sequence"/>
</dbReference>
<protein>
    <recommendedName>
        <fullName evidence="3">SCP domain-containing protein</fullName>
    </recommendedName>
</protein>
<dbReference type="EMBL" id="KN553081">
    <property type="protein sequence ID" value="KHJ90378.1"/>
    <property type="molecule type" value="Genomic_DNA"/>
</dbReference>
<evidence type="ECO:0000313" key="1">
    <source>
        <dbReference type="EMBL" id="KHJ90378.1"/>
    </source>
</evidence>
<organism evidence="1 2">
    <name type="scientific">Oesophagostomum dentatum</name>
    <name type="common">Nodular worm</name>
    <dbReference type="NCBI Taxonomy" id="61180"/>
    <lineage>
        <taxon>Eukaryota</taxon>
        <taxon>Metazoa</taxon>
        <taxon>Ecdysozoa</taxon>
        <taxon>Nematoda</taxon>
        <taxon>Chromadorea</taxon>
        <taxon>Rhabditida</taxon>
        <taxon>Rhabditina</taxon>
        <taxon>Rhabditomorpha</taxon>
        <taxon>Strongyloidea</taxon>
        <taxon>Strongylidae</taxon>
        <taxon>Oesophagostomum</taxon>
    </lineage>
</organism>
<keyword evidence="2" id="KW-1185">Reference proteome</keyword>
<dbReference type="SUPFAM" id="SSF55797">
    <property type="entry name" value="PR-1-like"/>
    <property type="match status" value="1"/>
</dbReference>
<dbReference type="Gene3D" id="3.40.33.10">
    <property type="entry name" value="CAP"/>
    <property type="match status" value="1"/>
</dbReference>
<proteinExistence type="predicted"/>
<reference evidence="1 2" key="1">
    <citation type="submission" date="2014-03" db="EMBL/GenBank/DDBJ databases">
        <title>Draft genome of the hookworm Oesophagostomum dentatum.</title>
        <authorList>
            <person name="Mitreva M."/>
        </authorList>
    </citation>
    <scope>NUCLEOTIDE SEQUENCE [LARGE SCALE GENOMIC DNA]</scope>
    <source>
        <strain evidence="1 2">OD-Hann</strain>
    </source>
</reference>
<evidence type="ECO:0008006" key="3">
    <source>
        <dbReference type="Google" id="ProtNLM"/>
    </source>
</evidence>
<sequence>MDLDWTEPTLYTGVLDWLDEIQDAPLNYDTDAIRYDAASSKHRNYLNLVRRSIAKMGCGGVYCNVNGMHKYRGLCLTNKP</sequence>